<proteinExistence type="predicted"/>
<dbReference type="AlphaFoldDB" id="A0A117PUG1"/>
<reference evidence="1 2" key="1">
    <citation type="submission" date="2015-10" db="EMBL/GenBank/DDBJ databases">
        <title>Draft genome sequence of Streptomyces cellostaticus DSM 40189, type strain for the species Streptomyces cellostaticus.</title>
        <authorList>
            <person name="Ruckert C."/>
            <person name="Winkler A."/>
            <person name="Kalinowski J."/>
            <person name="Kampfer P."/>
            <person name="Glaeser S."/>
        </authorList>
    </citation>
    <scope>NUCLEOTIDE SEQUENCE [LARGE SCALE GENOMIC DNA]</scope>
    <source>
        <strain evidence="1 2">DSM 40189</strain>
    </source>
</reference>
<dbReference type="RefSeq" id="WP_067006609.1">
    <property type="nucleotide sequence ID" value="NZ_BNDU01000006.1"/>
</dbReference>
<evidence type="ECO:0000313" key="1">
    <source>
        <dbReference type="EMBL" id="KUM92123.1"/>
    </source>
</evidence>
<dbReference type="Proteomes" id="UP000054241">
    <property type="component" value="Unassembled WGS sequence"/>
</dbReference>
<evidence type="ECO:0000313" key="2">
    <source>
        <dbReference type="Proteomes" id="UP000054241"/>
    </source>
</evidence>
<organism evidence="1 2">
    <name type="scientific">Streptomyces cellostaticus</name>
    <dbReference type="NCBI Taxonomy" id="67285"/>
    <lineage>
        <taxon>Bacteria</taxon>
        <taxon>Bacillati</taxon>
        <taxon>Actinomycetota</taxon>
        <taxon>Actinomycetes</taxon>
        <taxon>Kitasatosporales</taxon>
        <taxon>Streptomycetaceae</taxon>
        <taxon>Streptomyces</taxon>
    </lineage>
</organism>
<name>A0A117PUG1_9ACTN</name>
<protein>
    <submittedName>
        <fullName evidence="1">Uncharacterized protein</fullName>
    </submittedName>
</protein>
<gene>
    <name evidence="1" type="ORF">AQI88_33620</name>
</gene>
<sequence length="519" mass="57149">MTDIAAASSVDATALLGLATRMRQLLTDDDHLVAVPTTPLVYRDAEFRFNGPLDTARAGTLAEFSELVNRVPTQPVWSPPSTLHLWDVYGEVLSADLAHSSLTPEERQRYDAASAYLYVTDANGVPGPTQALRDYRTARQAWLQADTDYHQGEQTASMSADLAVRDHWTHVDEPRLRQVRDDAMEAWQTAGHKSQVEDALRETSELASKAPSSIWKRHRDTFNPNLPDQFSTAPNGIRYAPTYYSPAGALDVPWSRVVLTRQVLLSLAEQAPPELTAALGGGIDPTVQSLAFDYRVVSVVRPWLDPPMELFGSRAWKLSAGVAPLSDGGTPPRGRCPSYVESVALARNLDLTRRVTDSAVAGQGDTALKGTWTFDFDTGEQGGDMFYADVWWEWMTETSAQMVPSGRASIVNLGVRDFDSLTVDQLAAFTYGKNAIPGNPDASNQLVDGDVFAVATSEGNFAKVLVVKYGYNMLIRWVTYRWTSPREEHSVTGPDDVFLAALVCRRLPRSPDPDPDLTW</sequence>
<accession>A0A117PUG1</accession>
<keyword evidence="2" id="KW-1185">Reference proteome</keyword>
<dbReference type="EMBL" id="LMWL01000065">
    <property type="protein sequence ID" value="KUM92123.1"/>
    <property type="molecule type" value="Genomic_DNA"/>
</dbReference>
<dbReference type="STRING" id="67285.AQI88_33620"/>
<comment type="caution">
    <text evidence="1">The sequence shown here is derived from an EMBL/GenBank/DDBJ whole genome shotgun (WGS) entry which is preliminary data.</text>
</comment>
<dbReference type="OrthoDB" id="3913371at2"/>